<feature type="transmembrane region" description="Helical" evidence="6">
    <location>
        <begin position="209"/>
        <end position="228"/>
    </location>
</feature>
<dbReference type="InterPro" id="IPR020846">
    <property type="entry name" value="MFS_dom"/>
</dbReference>
<evidence type="ECO:0000313" key="8">
    <source>
        <dbReference type="EMBL" id="KAK7036771.1"/>
    </source>
</evidence>
<evidence type="ECO:0000256" key="1">
    <source>
        <dbReference type="ARBA" id="ARBA00004141"/>
    </source>
</evidence>
<proteinExistence type="inferred from homology"/>
<comment type="similarity">
    <text evidence="2">Belongs to the major facilitator superfamily. Sugar transporter (TC 2.A.1.1) family.</text>
</comment>
<dbReference type="AlphaFoldDB" id="A0AAW0CCU8"/>
<comment type="caution">
    <text evidence="8">The sequence shown here is derived from an EMBL/GenBank/DDBJ whole genome shotgun (WGS) entry which is preliminary data.</text>
</comment>
<gene>
    <name evidence="8" type="ORF">VNI00_011437</name>
</gene>
<reference evidence="8 9" key="1">
    <citation type="submission" date="2024-01" db="EMBL/GenBank/DDBJ databases">
        <title>A draft genome for a cacao thread blight-causing isolate of Paramarasmius palmivorus.</title>
        <authorList>
            <person name="Baruah I.K."/>
            <person name="Bukari Y."/>
            <person name="Amoako-Attah I."/>
            <person name="Meinhardt L.W."/>
            <person name="Bailey B.A."/>
            <person name="Cohen S.P."/>
        </authorList>
    </citation>
    <scope>NUCLEOTIDE SEQUENCE [LARGE SCALE GENOMIC DNA]</scope>
    <source>
        <strain evidence="8 9">GH-12</strain>
    </source>
</reference>
<feature type="transmembrane region" description="Helical" evidence="6">
    <location>
        <begin position="139"/>
        <end position="163"/>
    </location>
</feature>
<keyword evidence="4 6" id="KW-1133">Transmembrane helix</keyword>
<accession>A0AAW0CCU8</accession>
<evidence type="ECO:0000256" key="4">
    <source>
        <dbReference type="ARBA" id="ARBA00022989"/>
    </source>
</evidence>
<evidence type="ECO:0000259" key="7">
    <source>
        <dbReference type="PROSITE" id="PS50850"/>
    </source>
</evidence>
<dbReference type="PANTHER" id="PTHR48022:SF17">
    <property type="entry name" value="HEXOSE TRANSPORTER"/>
    <property type="match status" value="1"/>
</dbReference>
<protein>
    <recommendedName>
        <fullName evidence="7">Major facilitator superfamily (MFS) profile domain-containing protein</fullName>
    </recommendedName>
</protein>
<dbReference type="GO" id="GO:0016020">
    <property type="term" value="C:membrane"/>
    <property type="evidence" value="ECO:0007669"/>
    <property type="project" value="UniProtKB-SubCell"/>
</dbReference>
<dbReference type="SUPFAM" id="SSF103473">
    <property type="entry name" value="MFS general substrate transporter"/>
    <property type="match status" value="1"/>
</dbReference>
<evidence type="ECO:0000256" key="6">
    <source>
        <dbReference type="SAM" id="Phobius"/>
    </source>
</evidence>
<dbReference type="GO" id="GO:0005351">
    <property type="term" value="F:carbohydrate:proton symporter activity"/>
    <property type="evidence" value="ECO:0007669"/>
    <property type="project" value="TreeGrafter"/>
</dbReference>
<dbReference type="PROSITE" id="PS50850">
    <property type="entry name" value="MFS"/>
    <property type="match status" value="1"/>
</dbReference>
<comment type="subcellular location">
    <subcellularLocation>
        <location evidence="1">Membrane</location>
        <topology evidence="1">Multi-pass membrane protein</topology>
    </subcellularLocation>
</comment>
<dbReference type="InterPro" id="IPR005828">
    <property type="entry name" value="MFS_sugar_transport-like"/>
</dbReference>
<evidence type="ECO:0000256" key="5">
    <source>
        <dbReference type="ARBA" id="ARBA00023136"/>
    </source>
</evidence>
<evidence type="ECO:0000313" key="9">
    <source>
        <dbReference type="Proteomes" id="UP001383192"/>
    </source>
</evidence>
<dbReference type="Pfam" id="PF00083">
    <property type="entry name" value="Sugar_tr"/>
    <property type="match status" value="1"/>
</dbReference>
<dbReference type="PANTHER" id="PTHR48022">
    <property type="entry name" value="PLASTIDIC GLUCOSE TRANSPORTER 4"/>
    <property type="match status" value="1"/>
</dbReference>
<dbReference type="InterPro" id="IPR036259">
    <property type="entry name" value="MFS_trans_sf"/>
</dbReference>
<feature type="transmembrane region" description="Helical" evidence="6">
    <location>
        <begin position="175"/>
        <end position="197"/>
    </location>
</feature>
<sequence>MTKLRGRNVPEIDIRNEVYEIRAAYEEERRLVRGMSIMQLFHGSDCRRTLIAIGVQCLQQAQGVAFMLLALGFTNIYDVLIKVLSVNMIFVFLGFYLPDRFGRRPLLLIGTTLMALSMFTVSMISAFTDNKPTGVLGRLTLAAVIIWIVVFTLTWGPLPWIICSEVPSNYLREKTLAIASWSGFGVALISNLLTPYIQDAQYGDLQGRIGFVWCGFGVISFFFCYFLVPELRNRPLEELDILFNEGVPARKFSTYKVSLNPIEKGTMTPTLAYKEEKA</sequence>
<name>A0AAW0CCU8_9AGAR</name>
<keyword evidence="5 6" id="KW-0472">Membrane</keyword>
<feature type="transmembrane region" description="Helical" evidence="6">
    <location>
        <begin position="106"/>
        <end position="127"/>
    </location>
</feature>
<dbReference type="Gene3D" id="1.20.1250.20">
    <property type="entry name" value="MFS general substrate transporter like domains"/>
    <property type="match status" value="1"/>
</dbReference>
<evidence type="ECO:0000256" key="3">
    <source>
        <dbReference type="ARBA" id="ARBA00022692"/>
    </source>
</evidence>
<feature type="domain" description="Major facilitator superfamily (MFS) profile" evidence="7">
    <location>
        <begin position="1"/>
        <end position="232"/>
    </location>
</feature>
<keyword evidence="9" id="KW-1185">Reference proteome</keyword>
<dbReference type="InterPro" id="IPR050360">
    <property type="entry name" value="MFS_Sugar_Transporters"/>
</dbReference>
<organism evidence="8 9">
    <name type="scientific">Paramarasmius palmivorus</name>
    <dbReference type="NCBI Taxonomy" id="297713"/>
    <lineage>
        <taxon>Eukaryota</taxon>
        <taxon>Fungi</taxon>
        <taxon>Dikarya</taxon>
        <taxon>Basidiomycota</taxon>
        <taxon>Agaricomycotina</taxon>
        <taxon>Agaricomycetes</taxon>
        <taxon>Agaricomycetidae</taxon>
        <taxon>Agaricales</taxon>
        <taxon>Marasmiineae</taxon>
        <taxon>Marasmiaceae</taxon>
        <taxon>Paramarasmius</taxon>
    </lineage>
</organism>
<evidence type="ECO:0000256" key="2">
    <source>
        <dbReference type="ARBA" id="ARBA00010992"/>
    </source>
</evidence>
<dbReference type="EMBL" id="JAYKXP010000049">
    <property type="protein sequence ID" value="KAK7036771.1"/>
    <property type="molecule type" value="Genomic_DNA"/>
</dbReference>
<keyword evidence="3 6" id="KW-0812">Transmembrane</keyword>
<feature type="transmembrane region" description="Helical" evidence="6">
    <location>
        <begin position="79"/>
        <end position="97"/>
    </location>
</feature>
<dbReference type="Proteomes" id="UP001383192">
    <property type="component" value="Unassembled WGS sequence"/>
</dbReference>